<feature type="transmembrane region" description="Helical" evidence="1">
    <location>
        <begin position="45"/>
        <end position="67"/>
    </location>
</feature>
<gene>
    <name evidence="2" type="ORF">SAMN02745910_02047</name>
</gene>
<protein>
    <recommendedName>
        <fullName evidence="4">CXXC-20-CXXC protein</fullName>
    </recommendedName>
</protein>
<reference evidence="2 3" key="1">
    <citation type="submission" date="2016-10" db="EMBL/GenBank/DDBJ databases">
        <authorList>
            <person name="Varghese N."/>
            <person name="Submissions S."/>
        </authorList>
    </citation>
    <scope>NUCLEOTIDE SEQUENCE [LARGE SCALE GENOMIC DNA]</scope>
    <source>
        <strain evidence="2 3">DSM 13796</strain>
    </source>
</reference>
<dbReference type="Proteomes" id="UP000182762">
    <property type="component" value="Unassembled WGS sequence"/>
</dbReference>
<dbReference type="GeneID" id="93710720"/>
<proteinExistence type="predicted"/>
<keyword evidence="1" id="KW-0812">Transmembrane</keyword>
<organism evidence="2 3">
    <name type="scientific">Priestia endophytica DSM 13796</name>
    <dbReference type="NCBI Taxonomy" id="1121089"/>
    <lineage>
        <taxon>Bacteria</taxon>
        <taxon>Bacillati</taxon>
        <taxon>Bacillota</taxon>
        <taxon>Bacilli</taxon>
        <taxon>Bacillales</taxon>
        <taxon>Bacillaceae</taxon>
        <taxon>Priestia</taxon>
    </lineage>
</organism>
<evidence type="ECO:0000313" key="2">
    <source>
        <dbReference type="EMBL" id="SFQ55448.1"/>
    </source>
</evidence>
<sequence>MAHCTNCNHKWKKRRVWQLGFSKKGKECPVCRTKQFISFENTRPLIGLGYISATVAILFILLFPFLVELTEKEEKPF</sequence>
<evidence type="ECO:0000256" key="1">
    <source>
        <dbReference type="SAM" id="Phobius"/>
    </source>
</evidence>
<accession>A0A1I5ZG69</accession>
<keyword evidence="1" id="KW-0472">Membrane</keyword>
<evidence type="ECO:0000313" key="3">
    <source>
        <dbReference type="Proteomes" id="UP000182762"/>
    </source>
</evidence>
<keyword evidence="1" id="KW-1133">Transmembrane helix</keyword>
<keyword evidence="3" id="KW-1185">Reference proteome</keyword>
<name>A0A1I5ZG69_9BACI</name>
<dbReference type="EMBL" id="FOXX01000004">
    <property type="protein sequence ID" value="SFQ55448.1"/>
    <property type="molecule type" value="Genomic_DNA"/>
</dbReference>
<dbReference type="RefSeq" id="WP_061804262.1">
    <property type="nucleotide sequence ID" value="NZ_FOXX01000004.1"/>
</dbReference>
<evidence type="ECO:0008006" key="4">
    <source>
        <dbReference type="Google" id="ProtNLM"/>
    </source>
</evidence>
<comment type="caution">
    <text evidence="2">The sequence shown here is derived from an EMBL/GenBank/DDBJ whole genome shotgun (WGS) entry which is preliminary data.</text>
</comment>